<dbReference type="Gene3D" id="2.160.10.10">
    <property type="entry name" value="Hexapeptide repeat proteins"/>
    <property type="match status" value="1"/>
</dbReference>
<keyword evidence="1" id="KW-0012">Acyltransferase</keyword>
<dbReference type="CDD" id="cd04647">
    <property type="entry name" value="LbH_MAT_like"/>
    <property type="match status" value="1"/>
</dbReference>
<name>A0A380KDV2_9STRE</name>
<accession>A0A380KDV2</accession>
<protein>
    <submittedName>
        <fullName evidence="1">Exopolysaccharide biosynthesis protein, acetyltransferase</fullName>
        <ecNumber evidence="1">2.3.1.79</ecNumber>
    </submittedName>
</protein>
<dbReference type="InterPro" id="IPR011004">
    <property type="entry name" value="Trimer_LpxA-like_sf"/>
</dbReference>
<dbReference type="PANTHER" id="PTHR23416">
    <property type="entry name" value="SIALIC ACID SYNTHASE-RELATED"/>
    <property type="match status" value="1"/>
</dbReference>
<keyword evidence="2" id="KW-1185">Reference proteome</keyword>
<dbReference type="EMBL" id="UHFN01000007">
    <property type="protein sequence ID" value="SUN62316.1"/>
    <property type="molecule type" value="Genomic_DNA"/>
</dbReference>
<dbReference type="Proteomes" id="UP000254924">
    <property type="component" value="Unassembled WGS sequence"/>
</dbReference>
<dbReference type="EC" id="2.3.1.79" evidence="1"/>
<dbReference type="GO" id="GO:0008925">
    <property type="term" value="F:maltose O-acetyltransferase activity"/>
    <property type="evidence" value="ECO:0007669"/>
    <property type="project" value="UniProtKB-EC"/>
</dbReference>
<reference evidence="1 2" key="1">
    <citation type="submission" date="2018-06" db="EMBL/GenBank/DDBJ databases">
        <authorList>
            <consortium name="Pathogen Informatics"/>
            <person name="Doyle S."/>
        </authorList>
    </citation>
    <scope>NUCLEOTIDE SEQUENCE [LARGE SCALE GENOMIC DNA]</scope>
    <source>
        <strain evidence="1 2">NCTC12224</strain>
    </source>
</reference>
<proteinExistence type="predicted"/>
<dbReference type="Pfam" id="PF00132">
    <property type="entry name" value="Hexapep"/>
    <property type="match status" value="1"/>
</dbReference>
<evidence type="ECO:0000313" key="2">
    <source>
        <dbReference type="Proteomes" id="UP000254924"/>
    </source>
</evidence>
<keyword evidence="1" id="KW-0808">Transferase</keyword>
<dbReference type="OrthoDB" id="9812571at2"/>
<gene>
    <name evidence="1" type="primary">epsH</name>
    <name evidence="1" type="ORF">NCTC12224_01814</name>
</gene>
<sequence>MSNFNLQGDFFSLKISNKAKVSLGEPVTLSNFLSIEVGADAQLTIGNRVFFNDHCTLRCLHKITIGRDTMFGDGVRLYDFDHIYNNYRVEQFEFTYAPITVGKNCWIGANTIILKGTTIGDNVIIGAGCTIRGEVPDNVIVVNDCGSIRYIQRPQGKHHAFTYTASGSLEHIEYLIKSLPQLEFHIAAPTRVSANLRVLEQFPNVSIYTQIHHLEIIHELLDRADIYLDINHLYEVSNVVGLALERSIPVFGFDNVVHRPEQSTVFPSDAQQEMVNAILQQLELKESEN</sequence>
<dbReference type="InterPro" id="IPR001451">
    <property type="entry name" value="Hexapep"/>
</dbReference>
<dbReference type="SUPFAM" id="SSF51161">
    <property type="entry name" value="Trimeric LpxA-like enzymes"/>
    <property type="match status" value="1"/>
</dbReference>
<evidence type="ECO:0000313" key="1">
    <source>
        <dbReference type="EMBL" id="SUN62316.1"/>
    </source>
</evidence>
<organism evidence="1 2">
    <name type="scientific">Streptococcus hyointestinalis</name>
    <dbReference type="NCBI Taxonomy" id="1337"/>
    <lineage>
        <taxon>Bacteria</taxon>
        <taxon>Bacillati</taxon>
        <taxon>Bacillota</taxon>
        <taxon>Bacilli</taxon>
        <taxon>Lactobacillales</taxon>
        <taxon>Streptococcaceae</taxon>
        <taxon>Streptococcus</taxon>
    </lineage>
</organism>
<dbReference type="AlphaFoldDB" id="A0A380KDV2"/>
<dbReference type="InterPro" id="IPR051159">
    <property type="entry name" value="Hexapeptide_acetyltransf"/>
</dbReference>